<proteinExistence type="predicted"/>
<reference evidence="3 4" key="1">
    <citation type="submission" date="2019-03" db="EMBL/GenBank/DDBJ databases">
        <title>Single cell metagenomics reveals metabolic interactions within the superorganism composed of flagellate Streblomastix strix and complex community of Bacteroidetes bacteria on its surface.</title>
        <authorList>
            <person name="Treitli S.C."/>
            <person name="Kolisko M."/>
            <person name="Husnik F."/>
            <person name="Keeling P."/>
            <person name="Hampl V."/>
        </authorList>
    </citation>
    <scope>NUCLEOTIDE SEQUENCE [LARGE SCALE GENOMIC DNA]</scope>
    <source>
        <strain evidence="3">St1</strain>
    </source>
</reference>
<evidence type="ECO:0000256" key="1">
    <source>
        <dbReference type="SAM" id="MobiDB-lite"/>
    </source>
</evidence>
<dbReference type="Proteomes" id="UP000324575">
    <property type="component" value="Unassembled WGS sequence"/>
</dbReference>
<dbReference type="InterPro" id="IPR011493">
    <property type="entry name" value="GLUG"/>
</dbReference>
<comment type="caution">
    <text evidence="3">The sequence shown here is derived from an EMBL/GenBank/DDBJ whole genome shotgun (WGS) entry which is preliminary data.</text>
</comment>
<name>A0A5M8NZ97_9BACT</name>
<organism evidence="3 4">
    <name type="scientific">Candidatus Ordinivivax streblomastigis</name>
    <dbReference type="NCBI Taxonomy" id="2540710"/>
    <lineage>
        <taxon>Bacteria</taxon>
        <taxon>Pseudomonadati</taxon>
        <taxon>Bacteroidota</taxon>
        <taxon>Bacteroidia</taxon>
        <taxon>Bacteroidales</taxon>
        <taxon>Candidatus Ordinivivax</taxon>
    </lineage>
</organism>
<feature type="region of interest" description="Disordered" evidence="1">
    <location>
        <begin position="659"/>
        <end position="681"/>
    </location>
</feature>
<evidence type="ECO:0000259" key="2">
    <source>
        <dbReference type="Pfam" id="PF07581"/>
    </source>
</evidence>
<dbReference type="SUPFAM" id="SSF49373">
    <property type="entry name" value="Invasin/intimin cell-adhesion fragments"/>
    <property type="match status" value="1"/>
</dbReference>
<dbReference type="NCBIfam" id="TIGR04183">
    <property type="entry name" value="Por_Secre_tail"/>
    <property type="match status" value="1"/>
</dbReference>
<dbReference type="InterPro" id="IPR008964">
    <property type="entry name" value="Invasin/intimin_cell_adhesion"/>
</dbReference>
<gene>
    <name evidence="3" type="ORF">EZS26_002347</name>
</gene>
<dbReference type="SUPFAM" id="SSF51126">
    <property type="entry name" value="Pectin lyase-like"/>
    <property type="match status" value="1"/>
</dbReference>
<feature type="compositionally biased region" description="Polar residues" evidence="1">
    <location>
        <begin position="659"/>
        <end position="669"/>
    </location>
</feature>
<dbReference type="Gene3D" id="2.60.40.1080">
    <property type="match status" value="1"/>
</dbReference>
<dbReference type="EMBL" id="SNRX01000018">
    <property type="protein sequence ID" value="KAA6301473.1"/>
    <property type="molecule type" value="Genomic_DNA"/>
</dbReference>
<dbReference type="Pfam" id="PF07581">
    <property type="entry name" value="Glug"/>
    <property type="match status" value="1"/>
</dbReference>
<sequence>MKTQMTLLLKRTMIVLLVCIVPAIGFGQVQVNNEVGLRAIANDLAGSYILTADITLTSDWMPIGDDSHRFTGTINGNGKTITELKVKDFSRDGTGFIGVAEGAYIENLSVVGAEIYGAHDVGGIVGRAYAPTVIEKCYTSGVIRGEDHTGGIIGGSKQSSQGGQVSEILNCFSTAAIIGYHQGGGILGCSVDANIKNTYFAGIVSSPDNYTGGIIALLDAGSNRIEKSVVIAPSLKGKVTNRILGGIVNNAQSTLVNNYSWENTEVYRNGVIYADGDSDPNGFDGEHSTAAKLKSASFYTTDLAWSATVWKIEEGKYPVFAHQTYPIKGDAIYVPAFPDRALPGASFNAAALSALNRTVSYSSSNPGVASISAAGLVSFIQNGTATLTFTTTGDTYSAGATVTIEVKVEDISYSIRTEDDLRSIKYDLTGEFTLMNDITLTKNWELFGTFKGKLNGNGKIIYGLKYDNPSQNNVGLFAEAEGAIISKLGIEKAYIVGNADVGAIVGNAKGCTISECYVADSYVAGRDHVGSIVGAMRTYTPEGQSTVFTTISNCYASGEVYSREHQAAGVVGIIAGGTLEKCYFSGYVHNSNARATGIVSLVDSDDPGEVKNNINLAAAVYGQQHRRIGEWDDRGPQGSNIVKFINNWSIEKSYFGSDLKNSSTKQGTSENDDRDGRNLSNDNLARTQSFYTGTLGWDFTNTWKFIPNTEGKMYPVLKWQTAPLVSVVYGIPEPPYLTYYSGSDEYIDLDKIIGTNGQALTFNITEGSQYVDRDGHFLYITETPVTQEGWTKMTISQEAALNNILSIDPKYLTVDIEILLNTTVFNVSTPQELIDVNKKLFTKFRLTKDIDMAGVSFPGIGSSLTPFTGEFNGNGFSVINLQMSGNGDKKGFFNATNGVKIEKLGLSNLSITGNDVVGGLVGECRSTTIDQCYVTGTISANKTEGGLMGYGLSVTVTNSYVDATITGSEHAGGLIGENKSEATITNCYFNGSVSSSYWDTGGIIALIQVTGPVKLTGTVSIGNISGERTGYQIGEMWHDVPVTIFKNNLYNTFAVNSWTNNDKWQPGVGDDLEAAIGKTDAQLKQQATYNAIGWNFDAIWTIEEGAAYPQLKNVKYTTSTGIQPVTTETNSYKVYASDNRICVSGIEQSATVTLYNVNGQLLSEAIVGDKAVLPVVNKGFYVVRITENGKSTSVKVINK</sequence>
<evidence type="ECO:0000313" key="3">
    <source>
        <dbReference type="EMBL" id="KAA6301473.1"/>
    </source>
</evidence>
<dbReference type="Gene3D" id="2.160.20.110">
    <property type="match status" value="3"/>
</dbReference>
<dbReference type="InterPro" id="IPR011050">
    <property type="entry name" value="Pectin_lyase_fold/virulence"/>
</dbReference>
<protein>
    <recommendedName>
        <fullName evidence="2">GLUG domain-containing protein</fullName>
    </recommendedName>
</protein>
<dbReference type="InterPro" id="IPR026444">
    <property type="entry name" value="Secre_tail"/>
</dbReference>
<evidence type="ECO:0000313" key="4">
    <source>
        <dbReference type="Proteomes" id="UP000324575"/>
    </source>
</evidence>
<dbReference type="AlphaFoldDB" id="A0A5M8NZ97"/>
<feature type="domain" description="GLUG" evidence="2">
    <location>
        <begin position="967"/>
        <end position="994"/>
    </location>
</feature>
<accession>A0A5M8NZ97</accession>